<comment type="caution">
    <text evidence="1">The sequence shown here is derived from an EMBL/GenBank/DDBJ whole genome shotgun (WGS) entry which is preliminary data.</text>
</comment>
<gene>
    <name evidence="1" type="ORF">TSPI_08770</name>
</gene>
<dbReference type="Proteomes" id="UP001558632">
    <property type="component" value="Unassembled WGS sequence"/>
</dbReference>
<keyword evidence="1" id="KW-0378">Hydrolase</keyword>
<organism evidence="1 2">
    <name type="scientific">Trichinella spiralis</name>
    <name type="common">Trichina worm</name>
    <dbReference type="NCBI Taxonomy" id="6334"/>
    <lineage>
        <taxon>Eukaryota</taxon>
        <taxon>Metazoa</taxon>
        <taxon>Ecdysozoa</taxon>
        <taxon>Nematoda</taxon>
        <taxon>Enoplea</taxon>
        <taxon>Dorylaimia</taxon>
        <taxon>Trichinellida</taxon>
        <taxon>Trichinellidae</taxon>
        <taxon>Trichinella</taxon>
    </lineage>
</organism>
<protein>
    <submittedName>
        <fullName evidence="1">Cardiolipin synthase (CMP-forming) / mitochondrial hydrolase fusion protein</fullName>
    </submittedName>
</protein>
<dbReference type="GO" id="GO:0016787">
    <property type="term" value="F:hydrolase activity"/>
    <property type="evidence" value="ECO:0007669"/>
    <property type="project" value="UniProtKB-KW"/>
</dbReference>
<name>A0ABR3L184_TRISP</name>
<proteinExistence type="predicted"/>
<accession>A0ABR3L184</accession>
<evidence type="ECO:0000313" key="1">
    <source>
        <dbReference type="EMBL" id="KAL1245881.1"/>
    </source>
</evidence>
<evidence type="ECO:0000313" key="2">
    <source>
        <dbReference type="Proteomes" id="UP001558632"/>
    </source>
</evidence>
<reference evidence="1 2" key="1">
    <citation type="submission" date="2024-07" db="EMBL/GenBank/DDBJ databases">
        <title>Enhanced genomic and transcriptomic resources for Trichinella pseudospiralis and T. spiralis underpin the discovery of pronounced molecular differences between stages and species.</title>
        <authorList>
            <person name="Pasi K.K."/>
            <person name="La Rosa G."/>
            <person name="Gomez-Morales M.A."/>
            <person name="Tosini F."/>
            <person name="Sumanam S."/>
            <person name="Young N.D."/>
            <person name="Chang B.C."/>
            <person name="Robin G.B."/>
        </authorList>
    </citation>
    <scope>NUCLEOTIDE SEQUENCE [LARGE SCALE GENOMIC DNA]</scope>
    <source>
        <strain evidence="1">ISS534</strain>
    </source>
</reference>
<sequence>MQFIIFTRNINNILSSRFLDAAAVAVYRSPRSCVCFFLLMCFVDISDDSTSDEDIFFGNKFHLFMLN</sequence>
<dbReference type="EMBL" id="JBEUSY010000061">
    <property type="protein sequence ID" value="KAL1245881.1"/>
    <property type="molecule type" value="Genomic_DNA"/>
</dbReference>
<keyword evidence="2" id="KW-1185">Reference proteome</keyword>